<organism evidence="2 3">
    <name type="scientific">Coemansia spiralis</name>
    <dbReference type="NCBI Taxonomy" id="417178"/>
    <lineage>
        <taxon>Eukaryota</taxon>
        <taxon>Fungi</taxon>
        <taxon>Fungi incertae sedis</taxon>
        <taxon>Zoopagomycota</taxon>
        <taxon>Kickxellomycotina</taxon>
        <taxon>Kickxellomycetes</taxon>
        <taxon>Kickxellales</taxon>
        <taxon>Kickxellaceae</taxon>
        <taxon>Coemansia</taxon>
    </lineage>
</organism>
<name>A0A9W8GIU6_9FUNG</name>
<proteinExistence type="predicted"/>
<dbReference type="OrthoDB" id="10067079at2759"/>
<feature type="compositionally biased region" description="Polar residues" evidence="1">
    <location>
        <begin position="1"/>
        <end position="10"/>
    </location>
</feature>
<dbReference type="Pfam" id="PF06658">
    <property type="entry name" value="DUF1168"/>
    <property type="match status" value="1"/>
</dbReference>
<dbReference type="PANTHER" id="PTHR13507">
    <property type="entry name" value="PRKR-INTERACTING PROTEIN 1"/>
    <property type="match status" value="1"/>
</dbReference>
<dbReference type="AlphaFoldDB" id="A0A9W8GIU6"/>
<feature type="compositionally biased region" description="Basic and acidic residues" evidence="1">
    <location>
        <begin position="106"/>
        <end position="123"/>
    </location>
</feature>
<comment type="caution">
    <text evidence="2">The sequence shown here is derived from an EMBL/GenBank/DDBJ whole genome shotgun (WGS) entry which is preliminary data.</text>
</comment>
<dbReference type="EMBL" id="JANBTX010000083">
    <property type="protein sequence ID" value="KAJ2687096.1"/>
    <property type="molecule type" value="Genomic_DNA"/>
</dbReference>
<protein>
    <submittedName>
        <fullName evidence="2">PRKR-interacting protein 1</fullName>
    </submittedName>
</protein>
<dbReference type="GO" id="GO:0005730">
    <property type="term" value="C:nucleolus"/>
    <property type="evidence" value="ECO:0007669"/>
    <property type="project" value="TreeGrafter"/>
</dbReference>
<dbReference type="GO" id="GO:0003725">
    <property type="term" value="F:double-stranded RNA binding"/>
    <property type="evidence" value="ECO:0007669"/>
    <property type="project" value="InterPro"/>
</dbReference>
<dbReference type="Proteomes" id="UP001151516">
    <property type="component" value="Unassembled WGS sequence"/>
</dbReference>
<feature type="region of interest" description="Disordered" evidence="1">
    <location>
        <begin position="1"/>
        <end position="78"/>
    </location>
</feature>
<dbReference type="GO" id="GO:0004860">
    <property type="term" value="F:protein kinase inhibitor activity"/>
    <property type="evidence" value="ECO:0007669"/>
    <property type="project" value="TreeGrafter"/>
</dbReference>
<keyword evidence="3" id="KW-1185">Reference proteome</keyword>
<accession>A0A9W8GIU6</accession>
<feature type="compositionally biased region" description="Basic residues" evidence="1">
    <location>
        <begin position="124"/>
        <end position="141"/>
    </location>
</feature>
<evidence type="ECO:0000256" key="1">
    <source>
        <dbReference type="SAM" id="MobiDB-lite"/>
    </source>
</evidence>
<evidence type="ECO:0000313" key="2">
    <source>
        <dbReference type="EMBL" id="KAJ2687096.1"/>
    </source>
</evidence>
<sequence length="155" mass="17254">MADMASSSTGGDALSRERKPVNPALAKQRAHIESLMQNVDKPIELSPSSNKRPLLKPPPEIVLNVRGSSAGAGSSDFHTYRELRRKEHLRVKLMEAEAADDAIGEEFDKERESLKRQDEEKTAKNRAKRQKRNKAKQSAKKTKPDEKAALPVADD</sequence>
<dbReference type="GO" id="GO:0019901">
    <property type="term" value="F:protein kinase binding"/>
    <property type="evidence" value="ECO:0007669"/>
    <property type="project" value="TreeGrafter"/>
</dbReference>
<gene>
    <name evidence="2" type="primary">PRKRIP1</name>
    <name evidence="2" type="ORF">IWW39_003177</name>
</gene>
<feature type="region of interest" description="Disordered" evidence="1">
    <location>
        <begin position="97"/>
        <end position="155"/>
    </location>
</feature>
<dbReference type="PANTHER" id="PTHR13507:SF0">
    <property type="entry name" value="PRKR-INTERACTING PROTEIN 1"/>
    <property type="match status" value="1"/>
</dbReference>
<reference evidence="2" key="1">
    <citation type="submission" date="2022-07" db="EMBL/GenBank/DDBJ databases">
        <title>Phylogenomic reconstructions and comparative analyses of Kickxellomycotina fungi.</title>
        <authorList>
            <person name="Reynolds N.K."/>
            <person name="Stajich J.E."/>
            <person name="Barry K."/>
            <person name="Grigoriev I.V."/>
            <person name="Crous P."/>
            <person name="Smith M.E."/>
        </authorList>
    </citation>
    <scope>NUCLEOTIDE SEQUENCE</scope>
    <source>
        <strain evidence="2">CBS 109367</strain>
    </source>
</reference>
<evidence type="ECO:0000313" key="3">
    <source>
        <dbReference type="Proteomes" id="UP001151516"/>
    </source>
</evidence>
<dbReference type="InterPro" id="IPR009548">
    <property type="entry name" value="Prkrip1"/>
</dbReference>